<proteinExistence type="predicted"/>
<gene>
    <name evidence="2" type="ORF">ABEU19_004755</name>
</gene>
<comment type="caution">
    <text evidence="2">The sequence shown here is derived from an EMBL/GenBank/DDBJ whole genome shotgun (WGS) entry which is preliminary data.</text>
</comment>
<keyword evidence="3" id="KW-1185">Reference proteome</keyword>
<feature type="compositionally biased region" description="Basic and acidic residues" evidence="1">
    <location>
        <begin position="60"/>
        <end position="71"/>
    </location>
</feature>
<dbReference type="EMBL" id="JBDLNU010000007">
    <property type="protein sequence ID" value="MFM1731198.1"/>
    <property type="molecule type" value="Genomic_DNA"/>
</dbReference>
<evidence type="ECO:0000313" key="2">
    <source>
        <dbReference type="EMBL" id="MFM1731198.1"/>
    </source>
</evidence>
<dbReference type="RefSeq" id="WP_348605208.1">
    <property type="nucleotide sequence ID" value="NZ_CP157276.1"/>
</dbReference>
<organism evidence="2 3">
    <name type="scientific">Prescottella soli</name>
    <dbReference type="NCBI Taxonomy" id="1543852"/>
    <lineage>
        <taxon>Bacteria</taxon>
        <taxon>Bacillati</taxon>
        <taxon>Actinomycetota</taxon>
        <taxon>Actinomycetes</taxon>
        <taxon>Mycobacteriales</taxon>
        <taxon>Nocardiaceae</taxon>
        <taxon>Prescottella</taxon>
    </lineage>
</organism>
<evidence type="ECO:0000313" key="3">
    <source>
        <dbReference type="Proteomes" id="UP001629744"/>
    </source>
</evidence>
<protein>
    <submittedName>
        <fullName evidence="2">Uncharacterized protein</fullName>
    </submittedName>
</protein>
<accession>A0ABW9G2G9</accession>
<name>A0ABW9G2G9_9NOCA</name>
<reference evidence="2 3" key="1">
    <citation type="submission" date="2023-11" db="EMBL/GenBank/DDBJ databases">
        <authorList>
            <person name="Val-Calvo J."/>
            <person name="Scortti M."/>
            <person name="Vazquez-Boland J."/>
        </authorList>
    </citation>
    <scope>NUCLEOTIDE SEQUENCE [LARGE SCALE GENOMIC DNA]</scope>
    <source>
        <strain evidence="2 3">DSM 46662</strain>
    </source>
</reference>
<dbReference type="Proteomes" id="UP001629744">
    <property type="component" value="Unassembled WGS sequence"/>
</dbReference>
<sequence>MALFVGAGNLDGRGAAAVRECCLVHEPGGVAGAGKDSGRGHDPDAGDLEELGAAGGEFGLDTRGDADISWA</sequence>
<feature type="region of interest" description="Disordered" evidence="1">
    <location>
        <begin position="29"/>
        <end position="71"/>
    </location>
</feature>
<evidence type="ECO:0000256" key="1">
    <source>
        <dbReference type="SAM" id="MobiDB-lite"/>
    </source>
</evidence>